<dbReference type="Pfam" id="PF04434">
    <property type="entry name" value="SWIM"/>
    <property type="match status" value="1"/>
</dbReference>
<evidence type="ECO:0000313" key="7">
    <source>
        <dbReference type="EMBL" id="CAH9133723.1"/>
    </source>
</evidence>
<evidence type="ECO:0000256" key="1">
    <source>
        <dbReference type="ARBA" id="ARBA00022723"/>
    </source>
</evidence>
<dbReference type="PROSITE" id="PS50966">
    <property type="entry name" value="ZF_SWIM"/>
    <property type="match status" value="1"/>
</dbReference>
<feature type="region of interest" description="Disordered" evidence="5">
    <location>
        <begin position="798"/>
        <end position="895"/>
    </location>
</feature>
<feature type="compositionally biased region" description="Polar residues" evidence="5">
    <location>
        <begin position="884"/>
        <end position="895"/>
    </location>
</feature>
<dbReference type="PANTHER" id="PTHR31973">
    <property type="entry name" value="POLYPROTEIN, PUTATIVE-RELATED"/>
    <property type="match status" value="1"/>
</dbReference>
<dbReference type="InterPro" id="IPR004332">
    <property type="entry name" value="Transposase_MuDR"/>
</dbReference>
<dbReference type="Pfam" id="PF10551">
    <property type="entry name" value="MULE"/>
    <property type="match status" value="1"/>
</dbReference>
<dbReference type="PANTHER" id="PTHR31973:SF187">
    <property type="entry name" value="MUTATOR TRANSPOSASE MUDRA PROTEIN"/>
    <property type="match status" value="1"/>
</dbReference>
<evidence type="ECO:0000259" key="6">
    <source>
        <dbReference type="PROSITE" id="PS50966"/>
    </source>
</evidence>
<evidence type="ECO:0000256" key="5">
    <source>
        <dbReference type="SAM" id="MobiDB-lite"/>
    </source>
</evidence>
<dbReference type="InterPro" id="IPR006564">
    <property type="entry name" value="Znf_PMZ"/>
</dbReference>
<proteinExistence type="predicted"/>
<keyword evidence="3" id="KW-0862">Zinc</keyword>
<feature type="non-terminal residue" evidence="7">
    <location>
        <position position="895"/>
    </location>
</feature>
<dbReference type="Proteomes" id="UP001152523">
    <property type="component" value="Unassembled WGS sequence"/>
</dbReference>
<dbReference type="InterPro" id="IPR007527">
    <property type="entry name" value="Znf_SWIM"/>
</dbReference>
<feature type="domain" description="SWIM-type" evidence="6">
    <location>
        <begin position="728"/>
        <end position="760"/>
    </location>
</feature>
<dbReference type="Pfam" id="PF03108">
    <property type="entry name" value="DBD_Tnp_Mut"/>
    <property type="match status" value="1"/>
</dbReference>
<feature type="region of interest" description="Disordered" evidence="5">
    <location>
        <begin position="216"/>
        <end position="257"/>
    </location>
</feature>
<accession>A0AAV0FE38</accession>
<feature type="compositionally biased region" description="Acidic residues" evidence="5">
    <location>
        <begin position="232"/>
        <end position="245"/>
    </location>
</feature>
<dbReference type="SMART" id="SM00575">
    <property type="entry name" value="ZnF_PMZ"/>
    <property type="match status" value="1"/>
</dbReference>
<dbReference type="AlphaFoldDB" id="A0AAV0FE38"/>
<dbReference type="EMBL" id="CAMAPF010000977">
    <property type="protein sequence ID" value="CAH9133723.1"/>
    <property type="molecule type" value="Genomic_DNA"/>
</dbReference>
<organism evidence="7 8">
    <name type="scientific">Cuscuta epithymum</name>
    <dbReference type="NCBI Taxonomy" id="186058"/>
    <lineage>
        <taxon>Eukaryota</taxon>
        <taxon>Viridiplantae</taxon>
        <taxon>Streptophyta</taxon>
        <taxon>Embryophyta</taxon>
        <taxon>Tracheophyta</taxon>
        <taxon>Spermatophyta</taxon>
        <taxon>Magnoliopsida</taxon>
        <taxon>eudicotyledons</taxon>
        <taxon>Gunneridae</taxon>
        <taxon>Pentapetalae</taxon>
        <taxon>asterids</taxon>
        <taxon>lamiids</taxon>
        <taxon>Solanales</taxon>
        <taxon>Convolvulaceae</taxon>
        <taxon>Cuscuteae</taxon>
        <taxon>Cuscuta</taxon>
        <taxon>Cuscuta subgen. Cuscuta</taxon>
    </lineage>
</organism>
<feature type="region of interest" description="Disordered" evidence="5">
    <location>
        <begin position="184"/>
        <end position="204"/>
    </location>
</feature>
<sequence length="895" mass="101912">MWETLDLILNYGGTLESCSPMKYSNGRVEIIKSDPDVVSYPHLKKFIESGPFGGFGKLMYKLPREPLECLRELVDDASTLQLVSLSSTDGVCELYLLPPSTSAVRGDVGPLGEKEVGGQNYEVQVQRSIDDVARPTHRSKLKPRRNKASQIESVAEEDVELCDVDIQTSEMEDIMDDEVDLGNQEDASMSDIGSDLGSQSENEDVREQNIGFFGAEEGMESRENNNANFGSENDEDNEDSMDMYDSDNPPNYHSDTNDVHEHEVQSNLDDYHPSYNPEIEPPLIELGMLFEDNIQFKSAMIRYAVHHKKNIYFKRNESKRVRALCIQKNCPFCFYASWEDRFKCFQLKTMITKHRCNSKFKLRVVSQKWIQEKYEDKVRDDPCIGYVALKDLIETELGIHISTSMVRRAVRCIKKRINASFEEQFNRLRDYGQELLDSIPNTTMKIMTSRVVDDGPCMFQRIYCCFGAMKRGFLEGCRKIVGLDGCFLKGLLKGEILTAVGRDANNNMYPIAWAIVEIENTSSWAWFIELLKHDLEIDDSSPWTVISDQQKGLTNVIQTLLPQAEHRNCARHIHANWSKNHRGKYMKQLFWMCARSTCESQLQEWLQELQKKDVAAKQDLENYPFKTWCKAFIGTSVKCDAVDNNMSEAFNRTLVGCRSKPIIPMLEDIRVQMMQRIAKKRDLAAKWKGRICPNIKKILNSNILRSSKWRVVFNGDDGYEVKKGKYQYKVKLEGGTCSCRSWELTGIPCQHAICAMFDQDKDPESYIDDCYSIAAFKRTYSYTLEPINGEMAWPRVEGEKIHPPAPKKMTGRPKKKRTREESEPPAGKLSRKGRVMTCSHCKQKGHQKHVCPTAPQGSHQSVRGGRGYRGGRRGGRGGRGGRGQTASTGGTSEAT</sequence>
<keyword evidence="1" id="KW-0479">Metal-binding</keyword>
<evidence type="ECO:0000256" key="4">
    <source>
        <dbReference type="PROSITE-ProRule" id="PRU00325"/>
    </source>
</evidence>
<feature type="region of interest" description="Disordered" evidence="5">
    <location>
        <begin position="134"/>
        <end position="153"/>
    </location>
</feature>
<reference evidence="7" key="1">
    <citation type="submission" date="2022-07" db="EMBL/GenBank/DDBJ databases">
        <authorList>
            <person name="Macas J."/>
            <person name="Novak P."/>
            <person name="Neumann P."/>
        </authorList>
    </citation>
    <scope>NUCLEOTIDE SEQUENCE</scope>
</reference>
<feature type="compositionally biased region" description="Basic residues" evidence="5">
    <location>
        <begin position="135"/>
        <end position="147"/>
    </location>
</feature>
<dbReference type="InterPro" id="IPR018289">
    <property type="entry name" value="MULE_transposase_dom"/>
</dbReference>
<evidence type="ECO:0000256" key="2">
    <source>
        <dbReference type="ARBA" id="ARBA00022771"/>
    </source>
</evidence>
<gene>
    <name evidence="7" type="ORF">CEPIT_LOCUS33162</name>
</gene>
<comment type="caution">
    <text evidence="7">The sequence shown here is derived from an EMBL/GenBank/DDBJ whole genome shotgun (WGS) entry which is preliminary data.</text>
</comment>
<keyword evidence="8" id="KW-1185">Reference proteome</keyword>
<evidence type="ECO:0000256" key="3">
    <source>
        <dbReference type="ARBA" id="ARBA00022833"/>
    </source>
</evidence>
<name>A0AAV0FE38_9ASTE</name>
<dbReference type="GO" id="GO:0008270">
    <property type="term" value="F:zinc ion binding"/>
    <property type="evidence" value="ECO:0007669"/>
    <property type="project" value="UniProtKB-KW"/>
</dbReference>
<keyword evidence="2 4" id="KW-0863">Zinc-finger</keyword>
<evidence type="ECO:0000313" key="8">
    <source>
        <dbReference type="Proteomes" id="UP001152523"/>
    </source>
</evidence>
<protein>
    <recommendedName>
        <fullName evidence="6">SWIM-type domain-containing protein</fullName>
    </recommendedName>
</protein>